<dbReference type="InterPro" id="IPR049314">
    <property type="entry name" value="GH101_dom-5"/>
</dbReference>
<keyword evidence="4" id="KW-1185">Reference proteome</keyword>
<dbReference type="InterPro" id="IPR048842">
    <property type="entry name" value="GH101_helical"/>
</dbReference>
<dbReference type="PROSITE" id="PS50022">
    <property type="entry name" value="FA58C_3"/>
    <property type="match status" value="1"/>
</dbReference>
<keyword evidence="3" id="KW-0378">Hydrolase</keyword>
<dbReference type="InterPro" id="IPR040633">
    <property type="entry name" value="Gal_mutarotas_3"/>
</dbReference>
<dbReference type="InterPro" id="IPR013780">
    <property type="entry name" value="Glyco_hydro_b"/>
</dbReference>
<evidence type="ECO:0000313" key="4">
    <source>
        <dbReference type="Proteomes" id="UP000217986"/>
    </source>
</evidence>
<proteinExistence type="predicted"/>
<gene>
    <name evidence="3" type="ORF">B1400_0224</name>
</gene>
<name>A0A2A2EM78_9BIFI</name>
<dbReference type="Pfam" id="PF21466">
    <property type="entry name" value="GH101_dom-5"/>
    <property type="match status" value="1"/>
</dbReference>
<dbReference type="Gene3D" id="1.20.1270.70">
    <property type="entry name" value="Designed single chain three-helix bundle"/>
    <property type="match status" value="1"/>
</dbReference>
<dbReference type="GO" id="GO:0030246">
    <property type="term" value="F:carbohydrate binding"/>
    <property type="evidence" value="ECO:0007669"/>
    <property type="project" value="InterPro"/>
</dbReference>
<dbReference type="SUPFAM" id="SSF49785">
    <property type="entry name" value="Galactose-binding domain-like"/>
    <property type="match status" value="1"/>
</dbReference>
<keyword evidence="1" id="KW-1133">Transmembrane helix</keyword>
<dbReference type="Gene3D" id="2.60.40.1180">
    <property type="entry name" value="Golgi alpha-mannosidase II"/>
    <property type="match status" value="1"/>
</dbReference>
<dbReference type="InterPro" id="IPR014718">
    <property type="entry name" value="GH-type_carb-bd"/>
</dbReference>
<dbReference type="Gene3D" id="3.20.20.80">
    <property type="entry name" value="Glycosidases"/>
    <property type="match status" value="1"/>
</dbReference>
<feature type="domain" description="F5/8 type C" evidence="2">
    <location>
        <begin position="1184"/>
        <end position="1275"/>
    </location>
</feature>
<dbReference type="InterPro" id="IPR000421">
    <property type="entry name" value="FA58C"/>
</dbReference>
<evidence type="ECO:0000259" key="2">
    <source>
        <dbReference type="PROSITE" id="PS50022"/>
    </source>
</evidence>
<sequence length="1616" mass="174254">MTVSVDESFPSVIRYAMSDGKVMQGRSAPSRIVSINGHDVTLGPDDVSFTQSGAKADYVLKVKDAAASIDAILTVELEARGNALSFTVAKVVNNLDPNASVSEGGLRVDGENHPIETIAFPGNDLVSMRSDAADAQFTGALMSSDTNKPGDENLRITERTSMNNRDYMYAFVSGGGLSAGVWSNSEHNGRVVAAPVQGGSQNTRILANTTTADGAVSLGLNSAPWYWHRTVRDSKNRSYIVAQTDLPRMSVAIAADENADGKVDWQDGAIAFRGIMNNPFKSEEVPELVAWRIAMNFGSQAQNPFLTTLDNVKRVALNTDGLGQSVLLKGYGNEGHDSGHPDYADVNARAGGADDMNTLIKEGTGYGARFGVHVNASEMYPEAKAFDEESVRRDPSGALHYGWNWLDQGIGIDGIWDLGSGARQRRFAELGQQVHGMDFVYLDVWGNLTSSGSEDSWETRKMSKMINDNGWRMATEWGSGNEYDSTFQHWAADLTYGGSTAKGENSQVMRFLRNHQKDSWVGDYPSYGGAANAPLLGGYSMKDFEGWQGRSDYDEYIENLFAHDVSTKFLQHFKVTRWVNSPLDSTSVQDASVNGGNEFIELKDASGNTVTLSRGSNDGATAAYRDRTITLNGVVVASGAVPRGDNGQGGTESYLLPWLWNAETGERVAAADEKLYHWSTAGGTSEWTVPDDWRGLANVKVYRLTDQGRTDERTVVVTDGRISLDADAATPYVIYRGDAAPAPINVAWSTGMHVVDAGFNGGESSLASNWKPDTSRGGNASIAKDAHANPMLKLSGTASVRQPLTGLQPGQRYALYVGVDNPSNGRASMRVDHDGTALATNSTGRSIATNYVKAYAHNTNSATTNNGSRFQNMYVFFVAPESGETTLTLRHNGDGDAYFDDVRVVRSQYDGLRVDGHGETIRLSNNFENNAQGIWPFVVAGAEGVEDNRIHLSQLHAPYTQSGWDVKKMDDVLVGADPKSNWSVKVNGLSGRNALIYRTIPQNFTFEAGRRYRVSFDYQSGTDGIYAVAVGHGDYGSGKLSLTDLPKALGTDGHYEFELTGGVNDDSWFGVYSTGKAPDTQGTDGNAANFAGYKDFVLDNLVIERIDQKPRSEQDARDELARVSKAYGERQGDYSDEARRIYAITLAKAKALIDHDDADADDFTRAHDMLVELDEYMKQAPGNDSSDAKDIADDRYRVTVGSAQPDYGGYEGPAEYARDGKDSTYWHTAWGANAVHDGTAWYQFDLAKPTTVTGLRYLPRPGGDNANGKIKQYRITLVRADGTRTSIDGEFSTSTRWQRKSFDAVADVSSVRVEVLTSSGASADQGNRFASAAELRLTTDRDVPLTPIVADKSELADLVDAAKALREDDYANDGWQRLTDRRTHAESVLADKDATVDDVELAAANLHDAIAGLEKASAKADKTALRDGLVKAEALRQSDWSDASWATLAGAVSDGRRILDDEGATQAQVDDALNALDKAIHGLEGKTAAEPGTPGKDDGSVASLDALRKLIAKGAAMRTDSYTEPSVDALRRALRGAKAVAEANDPSSQQVDEAIKALQKAIDALQAIPATASDAESADGVTMAATGSATVAAAITFGLFTVFGLAMLAVRKPRRD</sequence>
<dbReference type="Pfam" id="PF17451">
    <property type="entry name" value="Glyco_hyd_101C"/>
    <property type="match status" value="1"/>
</dbReference>
<keyword evidence="1" id="KW-0472">Membrane</keyword>
<dbReference type="Gene3D" id="2.70.98.10">
    <property type="match status" value="1"/>
</dbReference>
<dbReference type="GO" id="GO:0006508">
    <property type="term" value="P:proteolysis"/>
    <property type="evidence" value="ECO:0007669"/>
    <property type="project" value="UniProtKB-KW"/>
</dbReference>
<dbReference type="Proteomes" id="UP000217986">
    <property type="component" value="Unassembled WGS sequence"/>
</dbReference>
<keyword evidence="3" id="KW-0645">Protease</keyword>
<evidence type="ECO:0000256" key="1">
    <source>
        <dbReference type="SAM" id="Phobius"/>
    </source>
</evidence>
<comment type="caution">
    <text evidence="3">The sequence shown here is derived from an EMBL/GenBank/DDBJ whole genome shotgun (WGS) entry which is preliminary data.</text>
</comment>
<dbReference type="GO" id="GO:0033926">
    <property type="term" value="F:endo-alpha-N-acetylgalactosaminidase activity"/>
    <property type="evidence" value="ECO:0007669"/>
    <property type="project" value="InterPro"/>
</dbReference>
<dbReference type="InterPro" id="IPR008979">
    <property type="entry name" value="Galactose-bd-like_sf"/>
</dbReference>
<dbReference type="Pfam" id="PF18080">
    <property type="entry name" value="Gal_mutarotas_3"/>
    <property type="match status" value="1"/>
</dbReference>
<evidence type="ECO:0000313" key="3">
    <source>
        <dbReference type="EMBL" id="PAU70030.1"/>
    </source>
</evidence>
<dbReference type="Pfam" id="PF20909">
    <property type="entry name" value="SpGH101_helical"/>
    <property type="match status" value="1"/>
</dbReference>
<dbReference type="InterPro" id="IPR035364">
    <property type="entry name" value="Beta_sandwich_GH101"/>
</dbReference>
<dbReference type="InterPro" id="IPR040502">
    <property type="entry name" value="GH101_dom-6"/>
</dbReference>
<dbReference type="Pfam" id="PF00754">
    <property type="entry name" value="F5_F8_type_C"/>
    <property type="match status" value="1"/>
</dbReference>
<dbReference type="GO" id="GO:0008233">
    <property type="term" value="F:peptidase activity"/>
    <property type="evidence" value="ECO:0007669"/>
    <property type="project" value="UniProtKB-KW"/>
</dbReference>
<dbReference type="Pfam" id="PF12905">
    <property type="entry name" value="Glyco_hydro_101"/>
    <property type="match status" value="1"/>
</dbReference>
<dbReference type="Pfam" id="PF17974">
    <property type="entry name" value="GalBD_like"/>
    <property type="match status" value="1"/>
</dbReference>
<dbReference type="EMBL" id="MVOG01000004">
    <property type="protein sequence ID" value="PAU70030.1"/>
    <property type="molecule type" value="Genomic_DNA"/>
</dbReference>
<reference evidence="3 4" key="1">
    <citation type="journal article" date="2017" name="ISME J.">
        <title>Unveiling bifidobacterial biogeography across the mammalian branch of the tree of life.</title>
        <authorList>
            <person name="Milani C."/>
            <person name="Mangifesta M."/>
            <person name="Mancabelli L."/>
            <person name="Lugli G.A."/>
            <person name="James K."/>
            <person name="Duranti S."/>
            <person name="Turroni F."/>
            <person name="Ferrario C."/>
            <person name="Ossiprandi M.C."/>
            <person name="van Sinderen D."/>
            <person name="Ventura M."/>
        </authorList>
    </citation>
    <scope>NUCLEOTIDE SEQUENCE [LARGE SCALE GENOMIC DNA]</scope>
    <source>
        <strain evidence="3 4">70</strain>
    </source>
</reference>
<accession>A0A2A2EM78</accession>
<keyword evidence="1" id="KW-0812">Transmembrane</keyword>
<dbReference type="Gene3D" id="2.60.120.260">
    <property type="entry name" value="Galactose-binding domain-like"/>
    <property type="match status" value="3"/>
</dbReference>
<dbReference type="InterPro" id="IPR025706">
    <property type="entry name" value="Endoa_GalNAc"/>
</dbReference>
<dbReference type="Pfam" id="PF07554">
    <property type="entry name" value="FIVAR"/>
    <property type="match status" value="3"/>
</dbReference>
<dbReference type="Gene3D" id="1.20.1270.90">
    <property type="entry name" value="AF1782-like"/>
    <property type="match status" value="3"/>
</dbReference>
<dbReference type="CDD" id="cd14244">
    <property type="entry name" value="GH_101_like"/>
    <property type="match status" value="1"/>
</dbReference>
<feature type="transmembrane region" description="Helical" evidence="1">
    <location>
        <begin position="1591"/>
        <end position="1610"/>
    </location>
</feature>
<protein>
    <submittedName>
        <fullName evidence="3">Serine protease</fullName>
    </submittedName>
</protein>
<organism evidence="3 4">
    <name type="scientific">Bifidobacterium italicum</name>
    <dbReference type="NCBI Taxonomy" id="1960968"/>
    <lineage>
        <taxon>Bacteria</taxon>
        <taxon>Bacillati</taxon>
        <taxon>Actinomycetota</taxon>
        <taxon>Actinomycetes</taxon>
        <taxon>Bifidobacteriales</taxon>
        <taxon>Bifidobacteriaceae</taxon>
        <taxon>Bifidobacterium</taxon>
    </lineage>
</organism>